<feature type="domain" description="Carboxylesterase type B" evidence="4">
    <location>
        <begin position="3"/>
        <end position="128"/>
    </location>
</feature>
<evidence type="ECO:0000256" key="2">
    <source>
        <dbReference type="ARBA" id="ARBA00023180"/>
    </source>
</evidence>
<keyword evidence="7" id="KW-1185">Reference proteome</keyword>
<reference evidence="5" key="2">
    <citation type="submission" date="2020-01" db="EMBL/GenBank/DDBJ databases">
        <authorList>
            <person name="Korhonen P.K.K."/>
            <person name="Guangxu M.G."/>
            <person name="Wang T.W."/>
            <person name="Stroehlein A.J.S."/>
            <person name="Young N.D."/>
            <person name="Ang C.-S.A."/>
            <person name="Fernando D.W.F."/>
            <person name="Lu H.L."/>
            <person name="Taylor S.T."/>
            <person name="Ehtesham M.E.M."/>
            <person name="Najaraj S.H.N."/>
            <person name="Harsha G.H.G."/>
            <person name="Madugundu A.M."/>
            <person name="Renuse S.R."/>
            <person name="Holt D.H."/>
            <person name="Pandey A.P."/>
            <person name="Papenfuss A.P."/>
            <person name="Gasser R.B.G."/>
            <person name="Fischer K.F."/>
        </authorList>
    </citation>
    <scope>NUCLEOTIDE SEQUENCE</scope>
    <source>
        <strain evidence="5">SSS_KF_BRIS2020</strain>
    </source>
</reference>
<accession>A0A834R216</accession>
<proteinExistence type="inferred from homology"/>
<evidence type="ECO:0000256" key="1">
    <source>
        <dbReference type="ARBA" id="ARBA00005964"/>
    </source>
</evidence>
<keyword evidence="2" id="KW-0325">Glycoprotein</keyword>
<feature type="region of interest" description="Disordered" evidence="3">
    <location>
        <begin position="268"/>
        <end position="293"/>
    </location>
</feature>
<evidence type="ECO:0000256" key="3">
    <source>
        <dbReference type="SAM" id="MobiDB-lite"/>
    </source>
</evidence>
<dbReference type="Pfam" id="PF00135">
    <property type="entry name" value="COesterase"/>
    <property type="match status" value="1"/>
</dbReference>
<feature type="compositionally biased region" description="Low complexity" evidence="3">
    <location>
        <begin position="268"/>
        <end position="279"/>
    </location>
</feature>
<dbReference type="SUPFAM" id="SSF53474">
    <property type="entry name" value="alpha/beta-Hydrolases"/>
    <property type="match status" value="1"/>
</dbReference>
<dbReference type="AlphaFoldDB" id="A0A834R216"/>
<feature type="compositionally biased region" description="Basic residues" evidence="3">
    <location>
        <begin position="591"/>
        <end position="616"/>
    </location>
</feature>
<evidence type="ECO:0000313" key="6">
    <source>
        <dbReference type="EnsemblMetazoa" id="KAF7488546.1"/>
    </source>
</evidence>
<feature type="region of interest" description="Disordered" evidence="3">
    <location>
        <begin position="486"/>
        <end position="526"/>
    </location>
</feature>
<dbReference type="PANTHER" id="PTHR43903">
    <property type="entry name" value="NEUROLIGIN"/>
    <property type="match status" value="1"/>
</dbReference>
<sequence>MLNDELEYLFGAPIAQHVTGHSIGHLQIDSFENQIDSNIHLSKMMILYFSNFARFGNPNNPSNENYRSSHFRTSSSSSSSSTSTLSSAILKPNLIQWPAYNPRQQRFLLLAPQIRLRDHYQSHRLSCWLNLIPHLLNDHYYSSLIYKDFLADSFGENDINIGMEESLDQENSRGKKSQNTKQKLMIGYRYIRHHLLDNFDDPTTYDGNVRSMTFGQEHLDLSPLQHKWSEHWRIFRHPSGSWYKWNENVNDFNDGSFIFNEFHSETQTNDNNANSTAATSKRHSSNLNGESDSRNLLDKNLGIVSVTNQNHFDNGWLTNENNLLSATIVIGCSLLALNLLVFAGVYYNLQRRSELNSLPNTTDCNDDDNNDVGDEVDGGDGLKGPNHTIEPALDLRSASPLFTNRPPQQHIIYCSDIATPNSILDHQASQLIQSSNNTDQTPSSSSQTIFTPTTNHFIACNNRDDEITTGTEHLIMVNEYFVQQSDHLQQSQSQHNHHFHQNHQQSIKSQQSNLLDSGNDQSVQQSLTNDLVQSNQSEPHHQAQHYFAVQNFTTSSPSSSTQSKTAIDNRSQEGIFLSDENIEFVDNRTHSASHHHHHHHHHQHQHNHHNHHHQHQYQHQSQQTLSNRNGRIRFSLSPIAYADQSNSIAANVQTNFALTGDDPIAYHSLKNSYHQLSSSSSQSQSSIPTMTTTTTAMASAGAAIAMATTTATTISSTIRKMKI</sequence>
<dbReference type="EMBL" id="WVUK01000066">
    <property type="protein sequence ID" value="KAF7488546.1"/>
    <property type="molecule type" value="Genomic_DNA"/>
</dbReference>
<protein>
    <submittedName>
        <fullName evidence="5">Neuroligin 4-like</fullName>
    </submittedName>
</protein>
<dbReference type="InterPro" id="IPR029058">
    <property type="entry name" value="AB_hydrolase_fold"/>
</dbReference>
<reference evidence="6" key="3">
    <citation type="submission" date="2022-06" db="UniProtKB">
        <authorList>
            <consortium name="EnsemblMetazoa"/>
        </authorList>
    </citation>
    <scope>IDENTIFICATION</scope>
</reference>
<evidence type="ECO:0000313" key="5">
    <source>
        <dbReference type="EMBL" id="KAF7488546.1"/>
    </source>
</evidence>
<evidence type="ECO:0000259" key="4">
    <source>
        <dbReference type="Pfam" id="PF00135"/>
    </source>
</evidence>
<dbReference type="InterPro" id="IPR002018">
    <property type="entry name" value="CarbesteraseB"/>
</dbReference>
<dbReference type="OrthoDB" id="3200163at2759"/>
<dbReference type="Proteomes" id="UP000070412">
    <property type="component" value="Unassembled WGS sequence"/>
</dbReference>
<name>A0A834R216_SARSC</name>
<comment type="similarity">
    <text evidence="1">Belongs to the type-B carboxylesterase/lipase family.</text>
</comment>
<reference evidence="7" key="1">
    <citation type="journal article" date="2020" name="PLoS Negl. Trop. Dis.">
        <title>High-quality nuclear genome for Sarcoptes scabiei-A critical resource for a neglected parasite.</title>
        <authorList>
            <person name="Korhonen P.K."/>
            <person name="Gasser R.B."/>
            <person name="Ma G."/>
            <person name="Wang T."/>
            <person name="Stroehlein A.J."/>
            <person name="Young N.D."/>
            <person name="Ang C.S."/>
            <person name="Fernando D.D."/>
            <person name="Lu H.C."/>
            <person name="Taylor S."/>
            <person name="Reynolds S.L."/>
            <person name="Mofiz E."/>
            <person name="Najaraj S.H."/>
            <person name="Gowda H."/>
            <person name="Madugundu A."/>
            <person name="Renuse S."/>
            <person name="Holt D."/>
            <person name="Pandey A."/>
            <person name="Papenfuss A.T."/>
            <person name="Fischer K."/>
        </authorList>
    </citation>
    <scope>NUCLEOTIDE SEQUENCE [LARGE SCALE GENOMIC DNA]</scope>
</reference>
<dbReference type="InterPro" id="IPR051093">
    <property type="entry name" value="Neuroligin/BSAL"/>
</dbReference>
<evidence type="ECO:0000313" key="7">
    <source>
        <dbReference type="Proteomes" id="UP000070412"/>
    </source>
</evidence>
<feature type="compositionally biased region" description="Polar residues" evidence="3">
    <location>
        <begin position="507"/>
        <end position="526"/>
    </location>
</feature>
<feature type="region of interest" description="Disordered" evidence="3">
    <location>
        <begin position="589"/>
        <end position="625"/>
    </location>
</feature>
<dbReference type="EnsemblMetazoa" id="SSS_2407s_mrna">
    <property type="protein sequence ID" value="KAF7488546.1"/>
    <property type="gene ID" value="SSS_2407"/>
</dbReference>
<gene>
    <name evidence="5" type="ORF">SSS_2407</name>
</gene>
<feature type="compositionally biased region" description="Low complexity" evidence="3">
    <location>
        <begin position="71"/>
        <end position="82"/>
    </location>
</feature>
<organism evidence="5">
    <name type="scientific">Sarcoptes scabiei</name>
    <name type="common">Itch mite</name>
    <name type="synonym">Acarus scabiei</name>
    <dbReference type="NCBI Taxonomy" id="52283"/>
    <lineage>
        <taxon>Eukaryota</taxon>
        <taxon>Metazoa</taxon>
        <taxon>Ecdysozoa</taxon>
        <taxon>Arthropoda</taxon>
        <taxon>Chelicerata</taxon>
        <taxon>Arachnida</taxon>
        <taxon>Acari</taxon>
        <taxon>Acariformes</taxon>
        <taxon>Sarcoptiformes</taxon>
        <taxon>Astigmata</taxon>
        <taxon>Psoroptidia</taxon>
        <taxon>Sarcoptoidea</taxon>
        <taxon>Sarcoptidae</taxon>
        <taxon>Sarcoptinae</taxon>
        <taxon>Sarcoptes</taxon>
    </lineage>
</organism>
<dbReference type="Gene3D" id="3.40.50.1820">
    <property type="entry name" value="alpha/beta hydrolase"/>
    <property type="match status" value="1"/>
</dbReference>
<feature type="region of interest" description="Disordered" evidence="3">
    <location>
        <begin position="63"/>
        <end position="82"/>
    </location>
</feature>